<reference evidence="1 2" key="1">
    <citation type="submission" date="2019-10" db="EMBL/GenBank/DDBJ databases">
        <title>Rubrobacter sp nov SCSIO 52090 isolated from a deep-sea sediment in the South China Sea.</title>
        <authorList>
            <person name="Chen R.W."/>
        </authorList>
    </citation>
    <scope>NUCLEOTIDE SEQUENCE [LARGE SCALE GENOMIC DNA]</scope>
    <source>
        <strain evidence="1 2">SCSIO 52909</strain>
        <plasmid evidence="1 2">unnamed1</plasmid>
    </source>
</reference>
<dbReference type="RefSeq" id="WP_166180791.1">
    <property type="nucleotide sequence ID" value="NZ_CP045120.1"/>
</dbReference>
<keyword evidence="1" id="KW-0614">Plasmid</keyword>
<sequence>MAASTLAAPGTKYGPCAEPCPHTDCAHTRRMAAAVCPLCNGEIGYERRFYNDGDPGGFDLVHALCAEDQLDRPEPDESTAGGLR</sequence>
<dbReference type="KEGG" id="rub:GBA63_22445"/>
<evidence type="ECO:0000313" key="2">
    <source>
        <dbReference type="Proteomes" id="UP000501452"/>
    </source>
</evidence>
<dbReference type="Proteomes" id="UP000501452">
    <property type="component" value="Plasmid unnamed1"/>
</dbReference>
<keyword evidence="2" id="KW-1185">Reference proteome</keyword>
<evidence type="ECO:0000313" key="1">
    <source>
        <dbReference type="EMBL" id="QIN85464.1"/>
    </source>
</evidence>
<geneLocation type="plasmid" evidence="1 2">
    <name>unnamed1</name>
</geneLocation>
<dbReference type="AlphaFoldDB" id="A0A6G8QG38"/>
<accession>A0A6G8QG38</accession>
<gene>
    <name evidence="1" type="ORF">GBA63_22445</name>
</gene>
<organism evidence="1 2">
    <name type="scientific">Rubrobacter tropicus</name>
    <dbReference type="NCBI Taxonomy" id="2653851"/>
    <lineage>
        <taxon>Bacteria</taxon>
        <taxon>Bacillati</taxon>
        <taxon>Actinomycetota</taxon>
        <taxon>Rubrobacteria</taxon>
        <taxon>Rubrobacterales</taxon>
        <taxon>Rubrobacteraceae</taxon>
        <taxon>Rubrobacter</taxon>
    </lineage>
</organism>
<proteinExistence type="predicted"/>
<dbReference type="EMBL" id="CP045120">
    <property type="protein sequence ID" value="QIN85464.1"/>
    <property type="molecule type" value="Genomic_DNA"/>
</dbReference>
<name>A0A6G8QG38_9ACTN</name>
<protein>
    <submittedName>
        <fullName evidence="1">Uncharacterized protein</fullName>
    </submittedName>
</protein>